<dbReference type="VEuPathDB" id="FungiDB:Bcin02g00450"/>
<keyword evidence="2" id="KW-1185">Reference proteome</keyword>
<evidence type="ECO:0000313" key="2">
    <source>
        <dbReference type="Proteomes" id="UP000001798"/>
    </source>
</evidence>
<reference evidence="1 2" key="3">
    <citation type="journal article" date="2017" name="Mol. Plant Pathol.">
        <title>A gapless genome sequence of the fungus Botrytis cinerea.</title>
        <authorList>
            <person name="Van Kan J.A."/>
            <person name="Stassen J.H."/>
            <person name="Mosbach A."/>
            <person name="Van Der Lee T.A."/>
            <person name="Faino L."/>
            <person name="Farmer A.D."/>
            <person name="Papasotiriou D.G."/>
            <person name="Zhou S."/>
            <person name="Seidl M.F."/>
            <person name="Cottam E."/>
            <person name="Edel D."/>
            <person name="Hahn M."/>
            <person name="Schwartz D.C."/>
            <person name="Dietrich R.A."/>
            <person name="Widdison S."/>
            <person name="Scalliet G."/>
        </authorList>
    </citation>
    <scope>NUCLEOTIDE SEQUENCE [LARGE SCALE GENOMIC DNA]</scope>
    <source>
        <strain evidence="1 2">B05.10</strain>
    </source>
</reference>
<accession>A0A384J7I6</accession>
<sequence length="138" mass="15283">MFQMNFWHKADENKKSTGNLWYMYVNKLVDINLSHVDLCQTSGFVSVQDQNITSGDPLPSPIPYPGGSFTLPSKSPRACCYYKGDRSAVGDFFCPGKSTVFCQENVGEAQAVCDANTSIYRMILCGLGNQFEISHFAS</sequence>
<dbReference type="OrthoDB" id="3515431at2759"/>
<dbReference type="GeneID" id="5436437"/>
<dbReference type="Proteomes" id="UP000001798">
    <property type="component" value="Chromosome 2"/>
</dbReference>
<reference evidence="1 2" key="2">
    <citation type="journal article" date="2012" name="Eukaryot. Cell">
        <title>Genome update of Botrytis cinerea strains B05.10 and T4.</title>
        <authorList>
            <person name="Staats M."/>
            <person name="van Kan J.A."/>
        </authorList>
    </citation>
    <scope>NUCLEOTIDE SEQUENCE [LARGE SCALE GENOMIC DNA]</scope>
    <source>
        <strain evidence="1 2">B05.10</strain>
    </source>
</reference>
<dbReference type="KEGG" id="bfu:BCIN_02g00450"/>
<dbReference type="RefSeq" id="XP_001555868.1">
    <property type="nucleotide sequence ID" value="XM_001555818.2"/>
</dbReference>
<proteinExistence type="predicted"/>
<gene>
    <name evidence="1" type="ORF">BCIN_02g00450</name>
</gene>
<reference evidence="1 2" key="1">
    <citation type="journal article" date="2011" name="PLoS Genet.">
        <title>Genomic analysis of the necrotrophic fungal pathogens Sclerotinia sclerotiorum and Botrytis cinerea.</title>
        <authorList>
            <person name="Amselem J."/>
            <person name="Cuomo C.A."/>
            <person name="van Kan J.A."/>
            <person name="Viaud M."/>
            <person name="Benito E.P."/>
            <person name="Couloux A."/>
            <person name="Coutinho P.M."/>
            <person name="de Vries R.P."/>
            <person name="Dyer P.S."/>
            <person name="Fillinger S."/>
            <person name="Fournier E."/>
            <person name="Gout L."/>
            <person name="Hahn M."/>
            <person name="Kohn L."/>
            <person name="Lapalu N."/>
            <person name="Plummer K.M."/>
            <person name="Pradier J.M."/>
            <person name="Quevillon E."/>
            <person name="Sharon A."/>
            <person name="Simon A."/>
            <person name="ten Have A."/>
            <person name="Tudzynski B."/>
            <person name="Tudzynski P."/>
            <person name="Wincker P."/>
            <person name="Andrew M."/>
            <person name="Anthouard V."/>
            <person name="Beever R.E."/>
            <person name="Beffa R."/>
            <person name="Benoit I."/>
            <person name="Bouzid O."/>
            <person name="Brault B."/>
            <person name="Chen Z."/>
            <person name="Choquer M."/>
            <person name="Collemare J."/>
            <person name="Cotton P."/>
            <person name="Danchin E.G."/>
            <person name="Da Silva C."/>
            <person name="Gautier A."/>
            <person name="Giraud C."/>
            <person name="Giraud T."/>
            <person name="Gonzalez C."/>
            <person name="Grossetete S."/>
            <person name="Guldener U."/>
            <person name="Henrissat B."/>
            <person name="Howlett B.J."/>
            <person name="Kodira C."/>
            <person name="Kretschmer M."/>
            <person name="Lappartient A."/>
            <person name="Leroch M."/>
            <person name="Levis C."/>
            <person name="Mauceli E."/>
            <person name="Neuveglise C."/>
            <person name="Oeser B."/>
            <person name="Pearson M."/>
            <person name="Poulain J."/>
            <person name="Poussereau N."/>
            <person name="Quesneville H."/>
            <person name="Rascle C."/>
            <person name="Schumacher J."/>
            <person name="Segurens B."/>
            <person name="Sexton A."/>
            <person name="Silva E."/>
            <person name="Sirven C."/>
            <person name="Soanes D.M."/>
            <person name="Talbot N.J."/>
            <person name="Templeton M."/>
            <person name="Yandava C."/>
            <person name="Yarden O."/>
            <person name="Zeng Q."/>
            <person name="Rollins J.A."/>
            <person name="Lebrun M.H."/>
            <person name="Dickman M."/>
        </authorList>
    </citation>
    <scope>NUCLEOTIDE SEQUENCE [LARGE SCALE GENOMIC DNA]</scope>
    <source>
        <strain evidence="1 2">B05.10</strain>
    </source>
</reference>
<evidence type="ECO:0000313" key="1">
    <source>
        <dbReference type="EMBL" id="ATZ46658.1"/>
    </source>
</evidence>
<organism evidence="1 2">
    <name type="scientific">Botryotinia fuckeliana (strain B05.10)</name>
    <name type="common">Noble rot fungus</name>
    <name type="synonym">Botrytis cinerea</name>
    <dbReference type="NCBI Taxonomy" id="332648"/>
    <lineage>
        <taxon>Eukaryota</taxon>
        <taxon>Fungi</taxon>
        <taxon>Dikarya</taxon>
        <taxon>Ascomycota</taxon>
        <taxon>Pezizomycotina</taxon>
        <taxon>Leotiomycetes</taxon>
        <taxon>Helotiales</taxon>
        <taxon>Sclerotiniaceae</taxon>
        <taxon>Botrytis</taxon>
    </lineage>
</organism>
<name>A0A384J7I6_BOTFB</name>
<dbReference type="AlphaFoldDB" id="A0A384J7I6"/>
<protein>
    <submittedName>
        <fullName evidence="1">Uncharacterized protein</fullName>
    </submittedName>
</protein>
<dbReference type="EMBL" id="CP009806">
    <property type="protein sequence ID" value="ATZ46658.1"/>
    <property type="molecule type" value="Genomic_DNA"/>
</dbReference>